<name>F7NP90_9FIRM</name>
<protein>
    <recommendedName>
        <fullName evidence="1">DUF2229 domain-containing protein</fullName>
    </recommendedName>
</protein>
<evidence type="ECO:0000313" key="2">
    <source>
        <dbReference type="EMBL" id="EGO62213.1"/>
    </source>
</evidence>
<gene>
    <name evidence="2" type="ORF">ALO_19667</name>
</gene>
<dbReference type="RefSeq" id="WP_004099202.1">
    <property type="nucleotide sequence ID" value="NZ_AFGF01000240.1"/>
</dbReference>
<dbReference type="PANTHER" id="PTHR32329">
    <property type="entry name" value="BIFUNCTIONAL PROTEIN [INCLUDES 2-HYDROXYACYL-COA DEHYDRATASE (N-TER) AND ITS ACTIVATOR DOMAIN (C_TERM)-RELATED"/>
    <property type="match status" value="1"/>
</dbReference>
<dbReference type="PANTHER" id="PTHR32329:SF2">
    <property type="entry name" value="BIFUNCTIONAL PROTEIN [INCLUDES 2-HYDROXYACYL-COA DEHYDRATASE (N-TER) AND ITS ACTIVATOR DOMAIN (C_TERM)"/>
    <property type="match status" value="1"/>
</dbReference>
<accession>F7NP90</accession>
<evidence type="ECO:0000313" key="3">
    <source>
        <dbReference type="Proteomes" id="UP000003240"/>
    </source>
</evidence>
<evidence type="ECO:0000259" key="1">
    <source>
        <dbReference type="Pfam" id="PF09989"/>
    </source>
</evidence>
<dbReference type="STRING" id="1009370.ALO_19667"/>
<sequence>MILGLPRALLYYYYNPLWQTFFTSLGVETVISGPTTKQMVDDGVKHSVAEICLPIKIFCGHAAALLKQDVDYVFIPRMISVEKHKHFCPKFLGLPDMMLHIMPELRGRILDPDVYCRQESISDLADIQSFTNRLGIGSRKVKSALAAARQTWDIFRQYHRQGLTIDEALLKLQGTKDGLLPFARLSEPPGPPQVTIGLLGYVYNIYDSFIGMDIIKRLRATGAQVTTFEMLDDQPIVDKLRPMHKSLPWTFSNKLLGAGYSFFDDPAIDGLIHVTAFGCGPDSLLGRMLEFTAAEQTKPFMTIRVDEHSGEAHLATRVEAFLDMIHRKHQFA</sequence>
<dbReference type="EMBL" id="AFGF01000240">
    <property type="protein sequence ID" value="EGO62213.1"/>
    <property type="molecule type" value="Genomic_DNA"/>
</dbReference>
<dbReference type="InterPro" id="IPR018709">
    <property type="entry name" value="CoA_activase_DUF2229"/>
</dbReference>
<reference evidence="2 3" key="1">
    <citation type="journal article" date="2011" name="EMBO J.">
        <title>Structural diversity of bacterial flagellar motors.</title>
        <authorList>
            <person name="Chen S."/>
            <person name="Beeby M."/>
            <person name="Murphy G.E."/>
            <person name="Leadbetter J.R."/>
            <person name="Hendrixson D.R."/>
            <person name="Briegel A."/>
            <person name="Li Z."/>
            <person name="Shi J."/>
            <person name="Tocheva E.I."/>
            <person name="Muller A."/>
            <person name="Dobro M.J."/>
            <person name="Jensen G.J."/>
        </authorList>
    </citation>
    <scope>NUCLEOTIDE SEQUENCE [LARGE SCALE GENOMIC DNA]</scope>
    <source>
        <strain evidence="2 3">DSM 6540</strain>
    </source>
</reference>
<feature type="domain" description="DUF2229" evidence="1">
    <location>
        <begin position="4"/>
        <end position="231"/>
    </location>
</feature>
<organism evidence="2 3">
    <name type="scientific">Acetonema longum DSM 6540</name>
    <dbReference type="NCBI Taxonomy" id="1009370"/>
    <lineage>
        <taxon>Bacteria</taxon>
        <taxon>Bacillati</taxon>
        <taxon>Bacillota</taxon>
        <taxon>Negativicutes</taxon>
        <taxon>Acetonemataceae</taxon>
        <taxon>Acetonema</taxon>
    </lineage>
</organism>
<keyword evidence="3" id="KW-1185">Reference proteome</keyword>
<dbReference type="InterPro" id="IPR051805">
    <property type="entry name" value="Dehydratase_Activator_Redct"/>
</dbReference>
<dbReference type="AlphaFoldDB" id="F7NP90"/>
<dbReference type="Gene3D" id="3.40.50.11900">
    <property type="match status" value="1"/>
</dbReference>
<dbReference type="Proteomes" id="UP000003240">
    <property type="component" value="Unassembled WGS sequence"/>
</dbReference>
<comment type="caution">
    <text evidence="2">The sequence shown here is derived from an EMBL/GenBank/DDBJ whole genome shotgun (WGS) entry which is preliminary data.</text>
</comment>
<dbReference type="eggNOG" id="COG3580">
    <property type="taxonomic scope" value="Bacteria"/>
</dbReference>
<dbReference type="OrthoDB" id="9780120at2"/>
<dbReference type="Pfam" id="PF09989">
    <property type="entry name" value="DUF2229"/>
    <property type="match status" value="1"/>
</dbReference>
<proteinExistence type="predicted"/>